<sequence length="292" mass="32836">MPSAVALVKAEYPFDIALQDRAAQFLKNIEQMLRNKEGADKLVTDFVHSSVLLTQFLAFLKATSISLNSKLSFEDKSTIYNSLVTLVKAEYPFDNALQDRAAQFLKILEPKWGDFEEVDKFVTDLVPSSARSPSGFVNSILTLVSSPHSTVVVAALSLLRNVIALSSQLFLCRLDETNLISNVLATVQPHTLPVAGNETMFNRQVDIISFLANLALPRSLEELGITATVDTLNWPVKLCPGVRRLVKYYYVFTNKINEHIHLYLSNHERIIRRGSIRVAISIKTLLQREFKR</sequence>
<gene>
    <name evidence="1" type="ORF">BLNAU_4911</name>
</gene>
<comment type="caution">
    <text evidence="1">The sequence shown here is derived from an EMBL/GenBank/DDBJ whole genome shotgun (WGS) entry which is preliminary data.</text>
</comment>
<proteinExistence type="predicted"/>
<dbReference type="Proteomes" id="UP001281761">
    <property type="component" value="Unassembled WGS sequence"/>
</dbReference>
<protein>
    <submittedName>
        <fullName evidence="1">Uncharacterized protein</fullName>
    </submittedName>
</protein>
<dbReference type="EMBL" id="JARBJD010000025">
    <property type="protein sequence ID" value="KAK2960028.1"/>
    <property type="molecule type" value="Genomic_DNA"/>
</dbReference>
<reference evidence="1 2" key="1">
    <citation type="journal article" date="2022" name="bioRxiv">
        <title>Genomics of Preaxostyla Flagellates Illuminates Evolutionary Transitions and the Path Towards Mitochondrial Loss.</title>
        <authorList>
            <person name="Novak L.V.F."/>
            <person name="Treitli S.C."/>
            <person name="Pyrih J."/>
            <person name="Halakuc P."/>
            <person name="Pipaliya S.V."/>
            <person name="Vacek V."/>
            <person name="Brzon O."/>
            <person name="Soukal P."/>
            <person name="Eme L."/>
            <person name="Dacks J.B."/>
            <person name="Karnkowska A."/>
            <person name="Elias M."/>
            <person name="Hampl V."/>
        </authorList>
    </citation>
    <scope>NUCLEOTIDE SEQUENCE [LARGE SCALE GENOMIC DNA]</scope>
    <source>
        <strain evidence="1">NAU3</strain>
        <tissue evidence="1">Gut</tissue>
    </source>
</reference>
<keyword evidence="2" id="KW-1185">Reference proteome</keyword>
<name>A0ABQ9Y8E1_9EUKA</name>
<organism evidence="1 2">
    <name type="scientific">Blattamonas nauphoetae</name>
    <dbReference type="NCBI Taxonomy" id="2049346"/>
    <lineage>
        <taxon>Eukaryota</taxon>
        <taxon>Metamonada</taxon>
        <taxon>Preaxostyla</taxon>
        <taxon>Oxymonadida</taxon>
        <taxon>Blattamonas</taxon>
    </lineage>
</organism>
<evidence type="ECO:0000313" key="1">
    <source>
        <dbReference type="EMBL" id="KAK2960028.1"/>
    </source>
</evidence>
<accession>A0ABQ9Y8E1</accession>
<evidence type="ECO:0000313" key="2">
    <source>
        <dbReference type="Proteomes" id="UP001281761"/>
    </source>
</evidence>